<dbReference type="Gene3D" id="2.40.50.140">
    <property type="entry name" value="Nucleic acid-binding proteins"/>
    <property type="match status" value="1"/>
</dbReference>
<evidence type="ECO:0000256" key="11">
    <source>
        <dbReference type="ARBA" id="ARBA00023125"/>
    </source>
</evidence>
<dbReference type="Gene3D" id="3.30.1640.10">
    <property type="entry name" value="mini-chromosome maintenance (MCM) complex, chain A, domain 1"/>
    <property type="match status" value="1"/>
</dbReference>
<dbReference type="Pfam" id="PF17855">
    <property type="entry name" value="MCM_lid"/>
    <property type="match status" value="2"/>
</dbReference>
<dbReference type="Pfam" id="PF00493">
    <property type="entry name" value="MCM"/>
    <property type="match status" value="2"/>
</dbReference>
<evidence type="ECO:0000256" key="12">
    <source>
        <dbReference type="ARBA" id="ARBA00023242"/>
    </source>
</evidence>
<dbReference type="GO" id="GO:0005524">
    <property type="term" value="F:ATP binding"/>
    <property type="evidence" value="ECO:0007669"/>
    <property type="project" value="UniProtKB-KW"/>
</dbReference>
<evidence type="ECO:0000256" key="8">
    <source>
        <dbReference type="ARBA" id="ARBA00022801"/>
    </source>
</evidence>
<dbReference type="InterPro" id="IPR001208">
    <property type="entry name" value="MCM_dom"/>
</dbReference>
<evidence type="ECO:0000256" key="13">
    <source>
        <dbReference type="ARBA" id="ARBA00023306"/>
    </source>
</evidence>
<protein>
    <recommendedName>
        <fullName evidence="4">DNA helicase</fullName>
        <ecNumber evidence="4">3.6.4.12</ecNumber>
    </recommendedName>
</protein>
<accession>K1QXQ8</accession>
<evidence type="ECO:0000256" key="10">
    <source>
        <dbReference type="ARBA" id="ARBA00022840"/>
    </source>
</evidence>
<dbReference type="InterPro" id="IPR027417">
    <property type="entry name" value="P-loop_NTPase"/>
</dbReference>
<name>K1QXQ8_MAGGI</name>
<dbReference type="InterPro" id="IPR008046">
    <property type="entry name" value="Mcm3"/>
</dbReference>
<dbReference type="InterPro" id="IPR018525">
    <property type="entry name" value="MCM_CS"/>
</dbReference>
<evidence type="ECO:0000256" key="15">
    <source>
        <dbReference type="SAM" id="MobiDB-lite"/>
    </source>
</evidence>
<dbReference type="AlphaFoldDB" id="K1QXQ8"/>
<comment type="subcellular location">
    <subcellularLocation>
        <location evidence="2">Chromosome</location>
    </subcellularLocation>
    <subcellularLocation>
        <location evidence="1">Nucleus</location>
    </subcellularLocation>
</comment>
<dbReference type="PANTHER" id="PTHR11630">
    <property type="entry name" value="DNA REPLICATION LICENSING FACTOR MCM FAMILY MEMBER"/>
    <property type="match status" value="1"/>
</dbReference>
<feature type="compositionally biased region" description="Acidic residues" evidence="15">
    <location>
        <begin position="960"/>
        <end position="977"/>
    </location>
</feature>
<dbReference type="InterPro" id="IPR027925">
    <property type="entry name" value="MCM_N"/>
</dbReference>
<dbReference type="EC" id="3.6.4.12" evidence="4"/>
<dbReference type="Gene3D" id="3.40.50.300">
    <property type="entry name" value="P-loop containing nucleotide triphosphate hydrolases"/>
    <property type="match status" value="2"/>
</dbReference>
<organism evidence="17">
    <name type="scientific">Magallana gigas</name>
    <name type="common">Pacific oyster</name>
    <name type="synonym">Crassostrea gigas</name>
    <dbReference type="NCBI Taxonomy" id="29159"/>
    <lineage>
        <taxon>Eukaryota</taxon>
        <taxon>Metazoa</taxon>
        <taxon>Spiralia</taxon>
        <taxon>Lophotrochozoa</taxon>
        <taxon>Mollusca</taxon>
        <taxon>Bivalvia</taxon>
        <taxon>Autobranchia</taxon>
        <taxon>Pteriomorphia</taxon>
        <taxon>Ostreida</taxon>
        <taxon>Ostreoidea</taxon>
        <taxon>Ostreidae</taxon>
        <taxon>Magallana</taxon>
    </lineage>
</organism>
<dbReference type="InParanoid" id="K1QXQ8"/>
<feature type="compositionally biased region" description="Acidic residues" evidence="15">
    <location>
        <begin position="1001"/>
        <end position="1019"/>
    </location>
</feature>
<dbReference type="SUPFAM" id="SSF52540">
    <property type="entry name" value="P-loop containing nucleoside triphosphate hydrolases"/>
    <property type="match status" value="2"/>
</dbReference>
<evidence type="ECO:0000256" key="4">
    <source>
        <dbReference type="ARBA" id="ARBA00012551"/>
    </source>
</evidence>
<dbReference type="Pfam" id="PF14551">
    <property type="entry name" value="MCM_N"/>
    <property type="match status" value="1"/>
</dbReference>
<reference evidence="17" key="1">
    <citation type="journal article" date="2012" name="Nature">
        <title>The oyster genome reveals stress adaptation and complexity of shell formation.</title>
        <authorList>
            <person name="Zhang G."/>
            <person name="Fang X."/>
            <person name="Guo X."/>
            <person name="Li L."/>
            <person name="Luo R."/>
            <person name="Xu F."/>
            <person name="Yang P."/>
            <person name="Zhang L."/>
            <person name="Wang X."/>
            <person name="Qi H."/>
            <person name="Xiong Z."/>
            <person name="Que H."/>
            <person name="Xie Y."/>
            <person name="Holland P.W."/>
            <person name="Paps J."/>
            <person name="Zhu Y."/>
            <person name="Wu F."/>
            <person name="Chen Y."/>
            <person name="Wang J."/>
            <person name="Peng C."/>
            <person name="Meng J."/>
            <person name="Yang L."/>
            <person name="Liu J."/>
            <person name="Wen B."/>
            <person name="Zhang N."/>
            <person name="Huang Z."/>
            <person name="Zhu Q."/>
            <person name="Feng Y."/>
            <person name="Mount A."/>
            <person name="Hedgecock D."/>
            <person name="Xu Z."/>
            <person name="Liu Y."/>
            <person name="Domazet-Loso T."/>
            <person name="Du Y."/>
            <person name="Sun X."/>
            <person name="Zhang S."/>
            <person name="Liu B."/>
            <person name="Cheng P."/>
            <person name="Jiang X."/>
            <person name="Li J."/>
            <person name="Fan D."/>
            <person name="Wang W."/>
            <person name="Fu W."/>
            <person name="Wang T."/>
            <person name="Wang B."/>
            <person name="Zhang J."/>
            <person name="Peng Z."/>
            <person name="Li Y."/>
            <person name="Li N."/>
            <person name="Wang J."/>
            <person name="Chen M."/>
            <person name="He Y."/>
            <person name="Tan F."/>
            <person name="Song X."/>
            <person name="Zheng Q."/>
            <person name="Huang R."/>
            <person name="Yang H."/>
            <person name="Du X."/>
            <person name="Chen L."/>
            <person name="Yang M."/>
            <person name="Gaffney P.M."/>
            <person name="Wang S."/>
            <person name="Luo L."/>
            <person name="She Z."/>
            <person name="Ming Y."/>
            <person name="Huang W."/>
            <person name="Zhang S."/>
            <person name="Huang B."/>
            <person name="Zhang Y."/>
            <person name="Qu T."/>
            <person name="Ni P."/>
            <person name="Miao G."/>
            <person name="Wang J."/>
            <person name="Wang Q."/>
            <person name="Steinberg C.E."/>
            <person name="Wang H."/>
            <person name="Li N."/>
            <person name="Qian L."/>
            <person name="Zhang G."/>
            <person name="Li Y."/>
            <person name="Yang H."/>
            <person name="Liu X."/>
            <person name="Wang J."/>
            <person name="Yin Y."/>
            <person name="Wang J."/>
        </authorList>
    </citation>
    <scope>NUCLEOTIDE SEQUENCE [LARGE SCALE GENOMIC DNA]</scope>
    <source>
        <strain evidence="17">05x7-T-G4-1.051#20</strain>
    </source>
</reference>
<dbReference type="FunCoup" id="K1QXQ8">
    <property type="interactions" value="994"/>
</dbReference>
<comment type="similarity">
    <text evidence="3 14">Belongs to the MCM family.</text>
</comment>
<keyword evidence="7 14" id="KW-0547">Nucleotide-binding</keyword>
<evidence type="ECO:0000256" key="9">
    <source>
        <dbReference type="ARBA" id="ARBA00022806"/>
    </source>
</evidence>
<evidence type="ECO:0000256" key="5">
    <source>
        <dbReference type="ARBA" id="ARBA00022454"/>
    </source>
</evidence>
<dbReference type="SMART" id="SM00350">
    <property type="entry name" value="MCM"/>
    <property type="match status" value="2"/>
</dbReference>
<dbReference type="PROSITE" id="PS00847">
    <property type="entry name" value="MCM_1"/>
    <property type="match status" value="2"/>
</dbReference>
<dbReference type="GO" id="GO:0006271">
    <property type="term" value="P:DNA strand elongation involved in DNA replication"/>
    <property type="evidence" value="ECO:0007669"/>
    <property type="project" value="TreeGrafter"/>
</dbReference>
<dbReference type="InterPro" id="IPR012340">
    <property type="entry name" value="NA-bd_OB-fold"/>
</dbReference>
<dbReference type="EMBL" id="JH817878">
    <property type="protein sequence ID" value="EKC33730.1"/>
    <property type="molecule type" value="Genomic_DNA"/>
</dbReference>
<dbReference type="PROSITE" id="PS50051">
    <property type="entry name" value="MCM_2"/>
    <property type="match status" value="2"/>
</dbReference>
<keyword evidence="8" id="KW-0378">Hydrolase</keyword>
<feature type="compositionally biased region" description="Basic and acidic residues" evidence="15">
    <location>
        <begin position="988"/>
        <end position="1000"/>
    </location>
</feature>
<dbReference type="Gene3D" id="2.20.28.10">
    <property type="match status" value="1"/>
</dbReference>
<dbReference type="GO" id="GO:0042555">
    <property type="term" value="C:MCM complex"/>
    <property type="evidence" value="ECO:0007669"/>
    <property type="project" value="InterPro"/>
</dbReference>
<dbReference type="GO" id="GO:0016787">
    <property type="term" value="F:hydrolase activity"/>
    <property type="evidence" value="ECO:0007669"/>
    <property type="project" value="UniProtKB-KW"/>
</dbReference>
<dbReference type="InterPro" id="IPR031327">
    <property type="entry name" value="MCM"/>
</dbReference>
<evidence type="ECO:0000256" key="14">
    <source>
        <dbReference type="RuleBase" id="RU004070"/>
    </source>
</evidence>
<evidence type="ECO:0000256" key="2">
    <source>
        <dbReference type="ARBA" id="ARBA00004286"/>
    </source>
</evidence>
<proteinExistence type="inferred from homology"/>
<evidence type="ECO:0000256" key="7">
    <source>
        <dbReference type="ARBA" id="ARBA00022741"/>
    </source>
</evidence>
<dbReference type="InterPro" id="IPR033762">
    <property type="entry name" value="MCM_OB"/>
</dbReference>
<evidence type="ECO:0000259" key="16">
    <source>
        <dbReference type="PROSITE" id="PS50051"/>
    </source>
</evidence>
<dbReference type="CDD" id="cd17754">
    <property type="entry name" value="MCM3"/>
    <property type="match status" value="1"/>
</dbReference>
<dbReference type="Pfam" id="PF23191">
    <property type="entry name" value="WHD_MCM3_C"/>
    <property type="match status" value="1"/>
</dbReference>
<dbReference type="PANTHER" id="PTHR11630:SF46">
    <property type="entry name" value="DNA REPLICATION LICENSING FACTOR MCM3-RELATED"/>
    <property type="match status" value="1"/>
</dbReference>
<dbReference type="FunFam" id="3.30.1640.10:FF:000002">
    <property type="entry name" value="DNA helicase"/>
    <property type="match status" value="1"/>
</dbReference>
<evidence type="ECO:0000313" key="17">
    <source>
        <dbReference type="EMBL" id="EKC33730.1"/>
    </source>
</evidence>
<feature type="domain" description="MCM C-terminal AAA(+) ATPase" evidence="16">
    <location>
        <begin position="292"/>
        <end position="498"/>
    </location>
</feature>
<keyword evidence="12" id="KW-0539">Nucleus</keyword>
<dbReference type="GO" id="GO:0005634">
    <property type="term" value="C:nucleus"/>
    <property type="evidence" value="ECO:0007669"/>
    <property type="project" value="UniProtKB-SubCell"/>
</dbReference>
<keyword evidence="10 14" id="KW-0067">ATP-binding</keyword>
<gene>
    <name evidence="17" type="ORF">CGI_10003721</name>
</gene>
<evidence type="ECO:0000256" key="3">
    <source>
        <dbReference type="ARBA" id="ARBA00008010"/>
    </source>
</evidence>
<keyword evidence="9" id="KW-0347">Helicase</keyword>
<keyword evidence="6" id="KW-0235">DNA replication</keyword>
<keyword evidence="11 14" id="KW-0238">DNA-binding</keyword>
<dbReference type="GO" id="GO:0017116">
    <property type="term" value="F:single-stranded DNA helicase activity"/>
    <property type="evidence" value="ECO:0007669"/>
    <property type="project" value="TreeGrafter"/>
</dbReference>
<dbReference type="PRINTS" id="PR01659">
    <property type="entry name" value="MCMPROTEIN3"/>
</dbReference>
<dbReference type="FunFam" id="2.20.28.10:FF:000006">
    <property type="entry name" value="DNA helicase"/>
    <property type="match status" value="1"/>
</dbReference>
<keyword evidence="5" id="KW-0158">Chromosome</keyword>
<evidence type="ECO:0000256" key="6">
    <source>
        <dbReference type="ARBA" id="ARBA00022705"/>
    </source>
</evidence>
<dbReference type="GO" id="GO:0000727">
    <property type="term" value="P:double-strand break repair via break-induced replication"/>
    <property type="evidence" value="ECO:0007669"/>
    <property type="project" value="TreeGrafter"/>
</dbReference>
<dbReference type="SMART" id="SM00382">
    <property type="entry name" value="AAA"/>
    <property type="match status" value="1"/>
</dbReference>
<evidence type="ECO:0000256" key="1">
    <source>
        <dbReference type="ARBA" id="ARBA00004123"/>
    </source>
</evidence>
<dbReference type="GO" id="GO:1902975">
    <property type="term" value="P:mitotic DNA replication initiation"/>
    <property type="evidence" value="ECO:0007669"/>
    <property type="project" value="TreeGrafter"/>
</dbReference>
<dbReference type="HOGENOM" id="CLU_000995_6_0_1"/>
<dbReference type="SUPFAM" id="SSF50249">
    <property type="entry name" value="Nucleic acid-binding proteins"/>
    <property type="match status" value="1"/>
</dbReference>
<dbReference type="InterPro" id="IPR041562">
    <property type="entry name" value="MCM_lid"/>
</dbReference>
<dbReference type="Pfam" id="PF17207">
    <property type="entry name" value="MCM_OB"/>
    <property type="match status" value="1"/>
</dbReference>
<dbReference type="PRINTS" id="PR01657">
    <property type="entry name" value="MCMFAMILY"/>
</dbReference>
<sequence length="1121" mass="125919">MATDIDQRLIDIQREYVDFLDDGEDQGIYQQKVRDMITDDKCRLVVNINDLRKKNPKRAQSLLNEAFEELVAFQKALKEFVASADPVYSKQHEEFFIGFEGSFGAKHVSPRTLTSSYLGNMVCLEGIVTKCSLIRPKVVRSVHFCPVTKKTMERRYTDMTSLDAFPSAAAYPTKDEEGNLLETEYGLSVYKDHQTFSIQEMPEKAPAGQLPRSVDIVADNDLVDACKPGDRVQVIGMYRCMPGKKNGFTTGTFRTILIASNIQLLSKEVTPSFSAEDVAKIKKFGKQKNVDVFDVLGRSLAPSIHGHEYIKKAVLCMLLGGTEKVLANGSRIRGDINVLLIGDPSVAKSQMLRYVLHTAPRAVPTTGRGSSGVGLTAAVTTDQETGERRLEAGAMVLADRGVVCIDEFDKMSDIDRTAIHEVMEQGRVTIAKAGIHAKLNARCSVLAAANPVYGRYDQYKTPMENIGLQDSLLSRFDLLFIVLDKMDPEHDRMVSDHVLRMHQYRAPGEQDGEVLPFGSNVEILATSDPNEEREDTETQIYEKHNKTLHGPNRGKNFKIVSMQFMRKYIHVAKALKPSLTREAAEYIAEEYAKLRSQDNMQNDNIARTTPVTARTLETMIRLSTAHAKCRLSKSVDMEDAQAAIELIQFAYFKKSQMLRYVLHTAPRAVPTTGRGSSGVGLTAAVTTDQETGERRLEAGAMVLADRGVVCIDEFDKMSDIDRTAIHEVMEQGRVTIAKAGIHAKLNARCSVLAAANPVYGRYDQYKTPMENIGLQDSLLSRFDLLFIVLDKMDPEHDRMVSDHVLRMHQYRAPGEQDGEDPNEEREDTETQIYEKHNKTLHGPNRGKNFKIVSMQFMRKYIHVAKALKPSLTREAAEYIAEEYAKLRSQDNMQNDNIARTTPVTARTLETMIRLSTAHAKCRLSKSVDMEDAQAAIELIQFAYFKKVLEKKKKRRHNSEGDTEGESSQDEAQDEPDGEVPKRKKQKRTAAEKQVPRKEGEDGYDPYDFDESEATASEDESQPKRQSRQKKGKASTQESMDTDSPAPKTGVAIDETKMKNFRTSLFNLFKSEHAQSVSLDKVKGQISKDYGDQYSEDEIFEAINKMMEANQVMLADDVVFLI</sequence>
<dbReference type="GO" id="GO:0003697">
    <property type="term" value="F:single-stranded DNA binding"/>
    <property type="evidence" value="ECO:0007669"/>
    <property type="project" value="TreeGrafter"/>
</dbReference>
<dbReference type="GO" id="GO:0005694">
    <property type="term" value="C:chromosome"/>
    <property type="evidence" value="ECO:0007669"/>
    <property type="project" value="UniProtKB-SubCell"/>
</dbReference>
<keyword evidence="13" id="KW-0131">Cell cycle</keyword>
<dbReference type="InterPro" id="IPR056575">
    <property type="entry name" value="WH_MCM3_C"/>
</dbReference>
<feature type="domain" description="MCM C-terminal AAA(+) ATPase" evidence="16">
    <location>
        <begin position="654"/>
        <end position="804"/>
    </location>
</feature>
<feature type="region of interest" description="Disordered" evidence="15">
    <location>
        <begin position="953"/>
        <end position="1053"/>
    </location>
</feature>
<dbReference type="InterPro" id="IPR003593">
    <property type="entry name" value="AAA+_ATPase"/>
</dbReference>